<feature type="compositionally biased region" description="Basic residues" evidence="5">
    <location>
        <begin position="682"/>
        <end position="697"/>
    </location>
</feature>
<dbReference type="FunFam" id="1.25.40.20:FF:000357">
    <property type="entry name" value="ankyrin repeat domain-containing protein 6 isoform X1"/>
    <property type="match status" value="1"/>
</dbReference>
<feature type="compositionally biased region" description="Polar residues" evidence="5">
    <location>
        <begin position="540"/>
        <end position="566"/>
    </location>
</feature>
<keyword evidence="7" id="KW-1185">Reference proteome</keyword>
<dbReference type="Proteomes" id="UP000694421">
    <property type="component" value="Unplaced"/>
</dbReference>
<feature type="compositionally biased region" description="Basic residues" evidence="5">
    <location>
        <begin position="269"/>
        <end position="279"/>
    </location>
</feature>
<dbReference type="GeneTree" id="ENSGT00940000155887"/>
<evidence type="ECO:0000256" key="1">
    <source>
        <dbReference type="ARBA" id="ARBA00022737"/>
    </source>
</evidence>
<dbReference type="Ensembl" id="ENSSMRT00000026404.1">
    <property type="protein sequence ID" value="ENSSMRP00000022580.1"/>
    <property type="gene ID" value="ENSSMRG00000017535.1"/>
</dbReference>
<feature type="coiled-coil region" evidence="4">
    <location>
        <begin position="743"/>
        <end position="785"/>
    </location>
</feature>
<dbReference type="Pfam" id="PF00023">
    <property type="entry name" value="Ank"/>
    <property type="match status" value="1"/>
</dbReference>
<reference evidence="6" key="1">
    <citation type="submission" date="2025-05" db="UniProtKB">
        <authorList>
            <consortium name="Ensembl"/>
        </authorList>
    </citation>
    <scope>IDENTIFICATION</scope>
</reference>
<protein>
    <submittedName>
        <fullName evidence="6">Ankyrin repeat domain 6</fullName>
    </submittedName>
</protein>
<dbReference type="SMART" id="SM00248">
    <property type="entry name" value="ANK"/>
    <property type="match status" value="8"/>
</dbReference>
<feature type="compositionally biased region" description="Low complexity" evidence="5">
    <location>
        <begin position="609"/>
        <end position="619"/>
    </location>
</feature>
<feature type="repeat" description="ANK" evidence="3">
    <location>
        <begin position="140"/>
        <end position="172"/>
    </location>
</feature>
<evidence type="ECO:0000313" key="6">
    <source>
        <dbReference type="Ensembl" id="ENSSMRP00000022580.1"/>
    </source>
</evidence>
<feature type="region of interest" description="Disordered" evidence="5">
    <location>
        <begin position="599"/>
        <end position="727"/>
    </location>
</feature>
<dbReference type="GO" id="GO:0005737">
    <property type="term" value="C:cytoplasm"/>
    <property type="evidence" value="ECO:0007669"/>
    <property type="project" value="Ensembl"/>
</dbReference>
<dbReference type="PROSITE" id="PS50297">
    <property type="entry name" value="ANK_REP_REGION"/>
    <property type="match status" value="6"/>
</dbReference>
<dbReference type="PROSITE" id="PS50088">
    <property type="entry name" value="ANK_REPEAT"/>
    <property type="match status" value="6"/>
</dbReference>
<proteinExistence type="predicted"/>
<evidence type="ECO:0000313" key="7">
    <source>
        <dbReference type="Proteomes" id="UP000694421"/>
    </source>
</evidence>
<dbReference type="InterPro" id="IPR002110">
    <property type="entry name" value="Ankyrin_rpt"/>
</dbReference>
<dbReference type="Pfam" id="PF13637">
    <property type="entry name" value="Ank_4"/>
    <property type="match status" value="1"/>
</dbReference>
<feature type="repeat" description="ANK" evidence="3">
    <location>
        <begin position="41"/>
        <end position="73"/>
    </location>
</feature>
<keyword evidence="2 3" id="KW-0040">ANK repeat</keyword>
<keyword evidence="4" id="KW-0175">Coiled coil</keyword>
<evidence type="ECO:0000256" key="2">
    <source>
        <dbReference type="ARBA" id="ARBA00023043"/>
    </source>
</evidence>
<dbReference type="AlphaFoldDB" id="A0A8D0DWD9"/>
<feature type="repeat" description="ANK" evidence="3">
    <location>
        <begin position="74"/>
        <end position="106"/>
    </location>
</feature>
<feature type="region of interest" description="Disordered" evidence="5">
    <location>
        <begin position="516"/>
        <end position="584"/>
    </location>
</feature>
<evidence type="ECO:0000256" key="3">
    <source>
        <dbReference type="PROSITE-ProRule" id="PRU00023"/>
    </source>
</evidence>
<evidence type="ECO:0000256" key="5">
    <source>
        <dbReference type="SAM" id="MobiDB-lite"/>
    </source>
</evidence>
<organism evidence="6 7">
    <name type="scientific">Salvator merianae</name>
    <name type="common">Argentine black and white tegu</name>
    <name type="synonym">Tupinambis merianae</name>
    <dbReference type="NCBI Taxonomy" id="96440"/>
    <lineage>
        <taxon>Eukaryota</taxon>
        <taxon>Metazoa</taxon>
        <taxon>Chordata</taxon>
        <taxon>Craniata</taxon>
        <taxon>Vertebrata</taxon>
        <taxon>Euteleostomi</taxon>
        <taxon>Lepidosauria</taxon>
        <taxon>Squamata</taxon>
        <taxon>Bifurcata</taxon>
        <taxon>Unidentata</taxon>
        <taxon>Episquamata</taxon>
        <taxon>Laterata</taxon>
        <taxon>Teiioidea</taxon>
        <taxon>Teiidae</taxon>
        <taxon>Salvator</taxon>
    </lineage>
</organism>
<dbReference type="Ensembl" id="ENSSMRT00000026400.1">
    <property type="protein sequence ID" value="ENSSMRP00000022576.1"/>
    <property type="gene ID" value="ENSSMRG00000017535.1"/>
</dbReference>
<feature type="compositionally biased region" description="Polar residues" evidence="5">
    <location>
        <begin position="654"/>
        <end position="672"/>
    </location>
</feature>
<name>A0A8D0DWD9_SALMN</name>
<sequence>MSQQDVVAVLSERLLIAAYKGQVDNVVQLINKGAKVAVTKHGRTALHLAAYRGHLQVVQILLKAGCDVDLQDDGDQTALHRATVVGNTDVVAALIHEGSALDRQDKDGNTALHEAAWHGFSQSAKLLVKAGANVLARNKAGNTPLHLACQNSHSESVRVLLLGGSRVDIKNNAGDTCLHVAARYNHLPIIRVLLSAFCSVHEKNQAGDTALHVAAALNHKKVVKLLLEAGADGTVLNNAGQTPLEVAREHNNPEVALLLTKAPQISRFNRGRSLRKKRERLKEERRAQSVPRDEVVQSKGSASPADDTHSSDQGLQRRGDLKAEVQQPLSEVRGRKNKKKKPREKVSALSDPASPTDQLVPPGPEKNLPKGRNKRHCASPPPPHEFRAYQLYTLYRGKDGKIMQAPINGCRCEPLIDKVENQLAAAVEEIKAEFVTMQDKMNSKLGQIENKTQHQLRVLDKLMAERLSAEQTDCLHRLQEHTELERNEGEKRQTSLVRELKAWCLLKIQNLELKLSGDSRSSRPKSTVSTCESLAETLDTENLPSTKDCKTSQNPLQTAGSNQPSCTGFPHSLPEDTGRNRAPATEQSFGKQYFVVHEASTSETEPPLAGAGATSSAASPQVVRPKDKAGFSRLQQEPPPSEFSVSKLRHVKVQTVSQVSPKLTRTKPQSSCFEDKGTQTKKSSKSGQAKHRSHQHGGPRLPKQPQPPPADSEGKEPRPHVAGTSQALEITQYFFEAVSSQMEKWYERKIEEARSQADQKAQEDKALLREHIKSLEEELHKLRTKVQKEN</sequence>
<dbReference type="GO" id="GO:0005634">
    <property type="term" value="C:nucleus"/>
    <property type="evidence" value="ECO:0007669"/>
    <property type="project" value="Ensembl"/>
</dbReference>
<feature type="compositionally biased region" description="Basic and acidic residues" evidence="5">
    <location>
        <begin position="280"/>
        <end position="296"/>
    </location>
</feature>
<keyword evidence="1" id="KW-0677">Repeat</keyword>
<feature type="repeat" description="ANK" evidence="3">
    <location>
        <begin position="173"/>
        <end position="205"/>
    </location>
</feature>
<evidence type="ECO:0000256" key="4">
    <source>
        <dbReference type="SAM" id="Coils"/>
    </source>
</evidence>
<dbReference type="Gene3D" id="1.25.40.20">
    <property type="entry name" value="Ankyrin repeat-containing domain"/>
    <property type="match status" value="3"/>
</dbReference>
<dbReference type="OMA" id="MKTEIHA"/>
<dbReference type="GO" id="GO:2000096">
    <property type="term" value="P:positive regulation of Wnt signaling pathway, planar cell polarity pathway"/>
    <property type="evidence" value="ECO:0007669"/>
    <property type="project" value="Ensembl"/>
</dbReference>
<feature type="region of interest" description="Disordered" evidence="5">
    <location>
        <begin position="269"/>
        <end position="384"/>
    </location>
</feature>
<dbReference type="FunFam" id="1.25.40.20:FF:000293">
    <property type="entry name" value="Ankyrin repeat domain-containing protein 6"/>
    <property type="match status" value="1"/>
</dbReference>
<dbReference type="PANTHER" id="PTHR24198">
    <property type="entry name" value="ANKYRIN REPEAT AND PROTEIN KINASE DOMAIN-CONTAINING PROTEIN"/>
    <property type="match status" value="1"/>
</dbReference>
<feature type="compositionally biased region" description="Basic and acidic residues" evidence="5">
    <location>
        <begin position="306"/>
        <end position="323"/>
    </location>
</feature>
<accession>A0A8D0DWD9</accession>
<feature type="repeat" description="ANK" evidence="3">
    <location>
        <begin position="206"/>
        <end position="238"/>
    </location>
</feature>
<dbReference type="GO" id="GO:0090090">
    <property type="term" value="P:negative regulation of canonical Wnt signaling pathway"/>
    <property type="evidence" value="ECO:0007669"/>
    <property type="project" value="Ensembl"/>
</dbReference>
<dbReference type="InterPro" id="IPR036770">
    <property type="entry name" value="Ankyrin_rpt-contain_sf"/>
</dbReference>
<dbReference type="Pfam" id="PF12796">
    <property type="entry name" value="Ank_2"/>
    <property type="match status" value="2"/>
</dbReference>
<dbReference type="PRINTS" id="PR01415">
    <property type="entry name" value="ANKYRIN"/>
</dbReference>
<dbReference type="PANTHER" id="PTHR24198:SF185">
    <property type="entry name" value="ANKYRIN-3"/>
    <property type="match status" value="1"/>
</dbReference>
<dbReference type="SUPFAM" id="SSF48403">
    <property type="entry name" value="Ankyrin repeat"/>
    <property type="match status" value="1"/>
</dbReference>
<feature type="repeat" description="ANK" evidence="3">
    <location>
        <begin position="107"/>
        <end position="139"/>
    </location>
</feature>